<dbReference type="InterPro" id="IPR041373">
    <property type="entry name" value="RT_RNaseH"/>
</dbReference>
<keyword evidence="4" id="KW-0540">Nuclease</keyword>
<feature type="region of interest" description="Disordered" evidence="8">
    <location>
        <begin position="279"/>
        <end position="300"/>
    </location>
</feature>
<evidence type="ECO:0000313" key="12">
    <source>
        <dbReference type="RefSeq" id="XP_070854658.1"/>
    </source>
</evidence>
<dbReference type="EC" id="2.7.7.49" evidence="1"/>
<keyword evidence="3" id="KW-0548">Nucleotidyltransferase</keyword>
<gene>
    <name evidence="12" type="primary">LOC139354333</name>
</gene>
<dbReference type="CDD" id="cd09274">
    <property type="entry name" value="RNase_HI_RT_Ty3"/>
    <property type="match status" value="1"/>
</dbReference>
<evidence type="ECO:0000256" key="6">
    <source>
        <dbReference type="ARBA" id="ARBA00022801"/>
    </source>
</evidence>
<evidence type="ECO:0000256" key="5">
    <source>
        <dbReference type="ARBA" id="ARBA00022759"/>
    </source>
</evidence>
<keyword evidence="2" id="KW-0808">Transferase</keyword>
<dbReference type="SUPFAM" id="SSF56672">
    <property type="entry name" value="DNA/RNA polymerases"/>
    <property type="match status" value="1"/>
</dbReference>
<evidence type="ECO:0000256" key="7">
    <source>
        <dbReference type="ARBA" id="ARBA00022918"/>
    </source>
</evidence>
<proteinExistence type="predicted"/>
<feature type="domain" description="Integrase zinc-binding" evidence="10">
    <location>
        <begin position="105"/>
        <end position="136"/>
    </location>
</feature>
<dbReference type="Pfam" id="PF17917">
    <property type="entry name" value="RT_RNaseH"/>
    <property type="match status" value="1"/>
</dbReference>
<evidence type="ECO:0000256" key="3">
    <source>
        <dbReference type="ARBA" id="ARBA00022695"/>
    </source>
</evidence>
<dbReference type="Gene3D" id="3.30.420.10">
    <property type="entry name" value="Ribonuclease H-like superfamily/Ribonuclease H"/>
    <property type="match status" value="1"/>
</dbReference>
<dbReference type="Proteomes" id="UP001652628">
    <property type="component" value="Chromosome 2"/>
</dbReference>
<dbReference type="GeneID" id="139354333"/>
<organism evidence="11 12">
    <name type="scientific">Drosophila suzukii</name>
    <name type="common">Spotted-wing drosophila fruit fly</name>
    <dbReference type="NCBI Taxonomy" id="28584"/>
    <lineage>
        <taxon>Eukaryota</taxon>
        <taxon>Metazoa</taxon>
        <taxon>Ecdysozoa</taxon>
        <taxon>Arthropoda</taxon>
        <taxon>Hexapoda</taxon>
        <taxon>Insecta</taxon>
        <taxon>Pterygota</taxon>
        <taxon>Neoptera</taxon>
        <taxon>Endopterygota</taxon>
        <taxon>Diptera</taxon>
        <taxon>Brachycera</taxon>
        <taxon>Muscomorpha</taxon>
        <taxon>Ephydroidea</taxon>
        <taxon>Drosophilidae</taxon>
        <taxon>Drosophila</taxon>
        <taxon>Sophophora</taxon>
    </lineage>
</organism>
<sequence>MRCYLEGYRFEVITDHLALKWLASIESPSGRIARWALELQQFQFDVRYRRGKLNVVADTLSRQPCEVLHDEPEKFADYMLENGQLYRNMGYRADDEYYFPWKLCVPTPHRARVLYECHDSPTAGHLGVLKTITRLSHIRLPACHKDISGPACTVTQNTTFGTLGVDVQYTAPYCPQENPTERTNRTLKTLMSQLSEDDQSSLDSMLPEISLAINSSISGSTGYTPGFLTQGRELLLPAMLYDELTPGSAVVRTNARESSMDEVIIKAFYPGANYGDGLEEEEEKEFLTSEGEAEGSTRPP</sequence>
<dbReference type="Pfam" id="PF17921">
    <property type="entry name" value="Integrase_H2C2"/>
    <property type="match status" value="1"/>
</dbReference>
<reference evidence="12" key="2">
    <citation type="submission" date="2025-08" db="UniProtKB">
        <authorList>
            <consortium name="RefSeq"/>
        </authorList>
    </citation>
    <scope>IDENTIFICATION</scope>
</reference>
<dbReference type="PANTHER" id="PTHR37984">
    <property type="entry name" value="PROTEIN CBG26694"/>
    <property type="match status" value="1"/>
</dbReference>
<dbReference type="SUPFAM" id="SSF53098">
    <property type="entry name" value="Ribonuclease H-like"/>
    <property type="match status" value="1"/>
</dbReference>
<evidence type="ECO:0000256" key="4">
    <source>
        <dbReference type="ARBA" id="ARBA00022722"/>
    </source>
</evidence>
<dbReference type="InterPro" id="IPR012337">
    <property type="entry name" value="RNaseH-like_sf"/>
</dbReference>
<evidence type="ECO:0000259" key="9">
    <source>
        <dbReference type="Pfam" id="PF17917"/>
    </source>
</evidence>
<evidence type="ECO:0000313" key="11">
    <source>
        <dbReference type="Proteomes" id="UP001652628"/>
    </source>
</evidence>
<evidence type="ECO:0000256" key="1">
    <source>
        <dbReference type="ARBA" id="ARBA00012493"/>
    </source>
</evidence>
<dbReference type="InterPro" id="IPR041588">
    <property type="entry name" value="Integrase_H2C2"/>
</dbReference>
<keyword evidence="11" id="KW-1185">Reference proteome</keyword>
<keyword evidence="7" id="KW-0695">RNA-directed DNA polymerase</keyword>
<dbReference type="InterPro" id="IPR050951">
    <property type="entry name" value="Retrovirus_Pol_polyprotein"/>
</dbReference>
<dbReference type="PANTHER" id="PTHR37984:SF5">
    <property type="entry name" value="PROTEIN NYNRIN-LIKE"/>
    <property type="match status" value="1"/>
</dbReference>
<dbReference type="RefSeq" id="XP_070854658.1">
    <property type="nucleotide sequence ID" value="XM_070998557.1"/>
</dbReference>
<dbReference type="InterPro" id="IPR036397">
    <property type="entry name" value="RNaseH_sf"/>
</dbReference>
<reference evidence="11" key="1">
    <citation type="submission" date="2025-05" db="UniProtKB">
        <authorList>
            <consortium name="RefSeq"/>
        </authorList>
    </citation>
    <scope>NUCLEOTIDE SEQUENCE [LARGE SCALE GENOMIC DNA]</scope>
</reference>
<keyword evidence="6" id="KW-0378">Hydrolase</keyword>
<evidence type="ECO:0000259" key="10">
    <source>
        <dbReference type="Pfam" id="PF17921"/>
    </source>
</evidence>
<name>A0ABM4TXI3_DROSZ</name>
<keyword evidence="5" id="KW-0255">Endonuclease</keyword>
<feature type="domain" description="Reverse transcriptase RNase H-like" evidence="9">
    <location>
        <begin position="1"/>
        <end position="42"/>
    </location>
</feature>
<evidence type="ECO:0000256" key="2">
    <source>
        <dbReference type="ARBA" id="ARBA00022679"/>
    </source>
</evidence>
<protein>
    <recommendedName>
        <fullName evidence="1">RNA-directed DNA polymerase</fullName>
        <ecNumber evidence="1">2.7.7.49</ecNumber>
    </recommendedName>
</protein>
<evidence type="ECO:0000256" key="8">
    <source>
        <dbReference type="SAM" id="MobiDB-lite"/>
    </source>
</evidence>
<dbReference type="InterPro" id="IPR043502">
    <property type="entry name" value="DNA/RNA_pol_sf"/>
</dbReference>
<dbReference type="Gene3D" id="1.10.340.70">
    <property type="match status" value="1"/>
</dbReference>
<accession>A0ABM4TXI3</accession>